<dbReference type="Pfam" id="PF02311">
    <property type="entry name" value="AraC_binding"/>
    <property type="match status" value="1"/>
</dbReference>
<evidence type="ECO:0000256" key="3">
    <source>
        <dbReference type="ARBA" id="ARBA00023163"/>
    </source>
</evidence>
<dbReference type="Gene3D" id="1.10.10.60">
    <property type="entry name" value="Homeodomain-like"/>
    <property type="match status" value="1"/>
</dbReference>
<evidence type="ECO:0000259" key="4">
    <source>
        <dbReference type="PROSITE" id="PS01124"/>
    </source>
</evidence>
<dbReference type="Pfam" id="PF12833">
    <property type="entry name" value="HTH_18"/>
    <property type="match status" value="1"/>
</dbReference>
<dbReference type="InterPro" id="IPR009057">
    <property type="entry name" value="Homeodomain-like_sf"/>
</dbReference>
<dbReference type="EMBL" id="QWDE01000001">
    <property type="protein sequence ID" value="RFZ85145.1"/>
    <property type="molecule type" value="Genomic_DNA"/>
</dbReference>
<sequence>MKQLNNLLPDYRQDGNGNPAFDIRMLTNIDENSLIQRNGQFLIIWITRGQGTYCISEQRGLIGHNHLLFIQPGQLSGIQLHEEAEGYAISFNTSFLNRPEGDITARDGSFYQVFARNQTITTGPETEEMQSITAIMLREFSRNHLYRREILKQYLKIFLMYLAAQMDHSQLPRQTRNEAILESFMALLEKNFRTQKMVSDYAEAISVTPNYLNEVIKKMTGHSAGHHIRQRVAQEAKRQAVFSNSCMKGIAYDLGFYDMAHFSKFFKNTTGMNFSDFKNSDRVLKAVI</sequence>
<keyword evidence="3" id="KW-0804">Transcription</keyword>
<evidence type="ECO:0000256" key="1">
    <source>
        <dbReference type="ARBA" id="ARBA00023015"/>
    </source>
</evidence>
<dbReference type="OrthoDB" id="2585681at2"/>
<dbReference type="SUPFAM" id="SSF51215">
    <property type="entry name" value="Regulatory protein AraC"/>
    <property type="match status" value="1"/>
</dbReference>
<dbReference type="PANTHER" id="PTHR43280:SF32">
    <property type="entry name" value="TRANSCRIPTIONAL REGULATORY PROTEIN"/>
    <property type="match status" value="1"/>
</dbReference>
<protein>
    <submittedName>
        <fullName evidence="5">Helix-turn-helix domain-containing protein</fullName>
    </submittedName>
</protein>
<dbReference type="InterPro" id="IPR037923">
    <property type="entry name" value="HTH-like"/>
</dbReference>
<organism evidence="5 6">
    <name type="scientific">Mucilaginibacter terrenus</name>
    <dbReference type="NCBI Taxonomy" id="2482727"/>
    <lineage>
        <taxon>Bacteria</taxon>
        <taxon>Pseudomonadati</taxon>
        <taxon>Bacteroidota</taxon>
        <taxon>Sphingobacteriia</taxon>
        <taxon>Sphingobacteriales</taxon>
        <taxon>Sphingobacteriaceae</taxon>
        <taxon>Mucilaginibacter</taxon>
    </lineage>
</organism>
<dbReference type="InterPro" id="IPR018060">
    <property type="entry name" value="HTH_AraC"/>
</dbReference>
<dbReference type="GO" id="GO:0003700">
    <property type="term" value="F:DNA-binding transcription factor activity"/>
    <property type="evidence" value="ECO:0007669"/>
    <property type="project" value="InterPro"/>
</dbReference>
<dbReference type="GO" id="GO:0043565">
    <property type="term" value="F:sequence-specific DNA binding"/>
    <property type="evidence" value="ECO:0007669"/>
    <property type="project" value="InterPro"/>
</dbReference>
<dbReference type="PANTHER" id="PTHR43280">
    <property type="entry name" value="ARAC-FAMILY TRANSCRIPTIONAL REGULATOR"/>
    <property type="match status" value="1"/>
</dbReference>
<dbReference type="SUPFAM" id="SSF46689">
    <property type="entry name" value="Homeodomain-like"/>
    <property type="match status" value="1"/>
</dbReference>
<evidence type="ECO:0000313" key="6">
    <source>
        <dbReference type="Proteomes" id="UP000260823"/>
    </source>
</evidence>
<dbReference type="InterPro" id="IPR003313">
    <property type="entry name" value="AraC-bd"/>
</dbReference>
<dbReference type="PROSITE" id="PS01124">
    <property type="entry name" value="HTH_ARAC_FAMILY_2"/>
    <property type="match status" value="1"/>
</dbReference>
<gene>
    <name evidence="5" type="ORF">DYU05_05965</name>
</gene>
<evidence type="ECO:0000313" key="5">
    <source>
        <dbReference type="EMBL" id="RFZ85145.1"/>
    </source>
</evidence>
<dbReference type="SMART" id="SM00342">
    <property type="entry name" value="HTH_ARAC"/>
    <property type="match status" value="1"/>
</dbReference>
<accession>A0A3E2NVV6</accession>
<dbReference type="Proteomes" id="UP000260823">
    <property type="component" value="Unassembled WGS sequence"/>
</dbReference>
<proteinExistence type="predicted"/>
<evidence type="ECO:0000256" key="2">
    <source>
        <dbReference type="ARBA" id="ARBA00023125"/>
    </source>
</evidence>
<keyword evidence="6" id="KW-1185">Reference proteome</keyword>
<feature type="domain" description="HTH araC/xylS-type" evidence="4">
    <location>
        <begin position="182"/>
        <end position="280"/>
    </location>
</feature>
<dbReference type="AlphaFoldDB" id="A0A3E2NVV6"/>
<name>A0A3E2NVV6_9SPHI</name>
<comment type="caution">
    <text evidence="5">The sequence shown here is derived from an EMBL/GenBank/DDBJ whole genome shotgun (WGS) entry which is preliminary data.</text>
</comment>
<dbReference type="RefSeq" id="WP_117382046.1">
    <property type="nucleotide sequence ID" value="NZ_QWDE01000001.1"/>
</dbReference>
<keyword evidence="2" id="KW-0238">DNA-binding</keyword>
<keyword evidence="1" id="KW-0805">Transcription regulation</keyword>
<reference evidence="5 6" key="1">
    <citation type="submission" date="2018-08" db="EMBL/GenBank/DDBJ databases">
        <title>Mucilaginibacter terrae sp. nov., isolated from manganese diggings.</title>
        <authorList>
            <person name="Huang Y."/>
            <person name="Zhou Z."/>
        </authorList>
    </citation>
    <scope>NUCLEOTIDE SEQUENCE [LARGE SCALE GENOMIC DNA]</scope>
    <source>
        <strain evidence="5 6">ZH6</strain>
    </source>
</reference>